<dbReference type="Proteomes" id="UP001500506">
    <property type="component" value="Unassembled WGS sequence"/>
</dbReference>
<gene>
    <name evidence="1" type="ORF">GCM10009747_13350</name>
</gene>
<keyword evidence="2" id="KW-1185">Reference proteome</keyword>
<dbReference type="EMBL" id="BAAANH010000002">
    <property type="protein sequence ID" value="GAA1756327.1"/>
    <property type="molecule type" value="Genomic_DNA"/>
</dbReference>
<accession>A0ABN2KHJ9</accession>
<sequence>MTTAATDPVKPPNWDAPHWWTPWAGSTRIEPIFSLTSPDPTRPLFGPAVTIAYLPYLDDHPQTDFARRFSEAVGSVRAGAGADTLQRRICRRVYGWGIKLSRGEYQHIAGVLRRR</sequence>
<comment type="caution">
    <text evidence="1">The sequence shown here is derived from an EMBL/GenBank/DDBJ whole genome shotgun (WGS) entry which is preliminary data.</text>
</comment>
<name>A0ABN2KHJ9_9MICO</name>
<proteinExistence type="predicted"/>
<protein>
    <submittedName>
        <fullName evidence="1">Uncharacterized protein</fullName>
    </submittedName>
</protein>
<reference evidence="1 2" key="1">
    <citation type="journal article" date="2019" name="Int. J. Syst. Evol. Microbiol.">
        <title>The Global Catalogue of Microorganisms (GCM) 10K type strain sequencing project: providing services to taxonomists for standard genome sequencing and annotation.</title>
        <authorList>
            <consortium name="The Broad Institute Genomics Platform"/>
            <consortium name="The Broad Institute Genome Sequencing Center for Infectious Disease"/>
            <person name="Wu L."/>
            <person name="Ma J."/>
        </authorList>
    </citation>
    <scope>NUCLEOTIDE SEQUENCE [LARGE SCALE GENOMIC DNA]</scope>
    <source>
        <strain evidence="1 2">JCM 14319</strain>
    </source>
</reference>
<evidence type="ECO:0000313" key="2">
    <source>
        <dbReference type="Proteomes" id="UP001500506"/>
    </source>
</evidence>
<dbReference type="RefSeq" id="WP_232497040.1">
    <property type="nucleotide sequence ID" value="NZ_BAAANH010000002.1"/>
</dbReference>
<evidence type="ECO:0000313" key="1">
    <source>
        <dbReference type="EMBL" id="GAA1756327.1"/>
    </source>
</evidence>
<organism evidence="1 2">
    <name type="scientific">Agromyces humatus</name>
    <dbReference type="NCBI Taxonomy" id="279573"/>
    <lineage>
        <taxon>Bacteria</taxon>
        <taxon>Bacillati</taxon>
        <taxon>Actinomycetota</taxon>
        <taxon>Actinomycetes</taxon>
        <taxon>Micrococcales</taxon>
        <taxon>Microbacteriaceae</taxon>
        <taxon>Agromyces</taxon>
    </lineage>
</organism>